<evidence type="ECO:0000256" key="9">
    <source>
        <dbReference type="ARBA" id="ARBA00074266"/>
    </source>
</evidence>
<dbReference type="SUPFAM" id="SSF53335">
    <property type="entry name" value="S-adenosyl-L-methionine-dependent methyltransferases"/>
    <property type="match status" value="1"/>
</dbReference>
<name>A0A9P0GWS0_NEZVI</name>
<dbReference type="Gene3D" id="3.40.50.150">
    <property type="entry name" value="Vaccinia Virus protein VP39"/>
    <property type="match status" value="1"/>
</dbReference>
<dbReference type="CDD" id="cd02440">
    <property type="entry name" value="AdoMet_MTases"/>
    <property type="match status" value="1"/>
</dbReference>
<dbReference type="NCBIfam" id="TIGR00308">
    <property type="entry name" value="TRM1"/>
    <property type="match status" value="1"/>
</dbReference>
<evidence type="ECO:0000313" key="12">
    <source>
        <dbReference type="EMBL" id="CAH1388903.1"/>
    </source>
</evidence>
<evidence type="ECO:0000256" key="5">
    <source>
        <dbReference type="ARBA" id="ARBA00022694"/>
    </source>
</evidence>
<comment type="similarity">
    <text evidence="10">Belongs to the class I-like SAM-binding methyltransferase superfamily. Trm1 family.</text>
</comment>
<evidence type="ECO:0000256" key="1">
    <source>
        <dbReference type="ARBA" id="ARBA00022555"/>
    </source>
</evidence>
<keyword evidence="1 10" id="KW-0820">tRNA-binding</keyword>
<dbReference type="AlphaFoldDB" id="A0A9P0GWS0"/>
<comment type="catalytic activity">
    <reaction evidence="8 10">
        <text>guanosine(26) in tRNA + 2 S-adenosyl-L-methionine = N(2)-dimethylguanosine(26) in tRNA + 2 S-adenosyl-L-homocysteine + 2 H(+)</text>
        <dbReference type="Rhea" id="RHEA:43140"/>
        <dbReference type="Rhea" id="RHEA-COMP:10359"/>
        <dbReference type="Rhea" id="RHEA-COMP:10360"/>
        <dbReference type="ChEBI" id="CHEBI:15378"/>
        <dbReference type="ChEBI" id="CHEBI:57856"/>
        <dbReference type="ChEBI" id="CHEBI:59789"/>
        <dbReference type="ChEBI" id="CHEBI:74269"/>
        <dbReference type="ChEBI" id="CHEBI:74513"/>
        <dbReference type="EC" id="2.1.1.216"/>
    </reaction>
</comment>
<dbReference type="Pfam" id="PF02005">
    <property type="entry name" value="TRM"/>
    <property type="match status" value="1"/>
</dbReference>
<dbReference type="GO" id="GO:0002940">
    <property type="term" value="P:tRNA N2-guanine methylation"/>
    <property type="evidence" value="ECO:0007669"/>
    <property type="project" value="TreeGrafter"/>
</dbReference>
<keyword evidence="3 10" id="KW-0808">Transferase</keyword>
<proteinExistence type="inferred from homology"/>
<keyword evidence="6 10" id="KW-0694">RNA-binding</keyword>
<dbReference type="EMBL" id="OV725077">
    <property type="protein sequence ID" value="CAH1388903.1"/>
    <property type="molecule type" value="Genomic_DNA"/>
</dbReference>
<dbReference type="OrthoDB" id="6349953at2759"/>
<keyword evidence="13" id="KW-1185">Reference proteome</keyword>
<dbReference type="InterPro" id="IPR042296">
    <property type="entry name" value="tRNA_met_Trm1_C"/>
</dbReference>
<dbReference type="FunFam" id="3.30.56.70:FF:000001">
    <property type="entry name" value="tRNA (guanine(26)-N(2))-dimethyltransferase"/>
    <property type="match status" value="1"/>
</dbReference>
<dbReference type="PANTHER" id="PTHR10631">
    <property type="entry name" value="N 2 ,N 2 -DIMETHYLGUANOSINE TRNA METHYLTRANSFERASE"/>
    <property type="match status" value="1"/>
</dbReference>
<dbReference type="PROSITE" id="PS51626">
    <property type="entry name" value="SAM_MT_TRM1"/>
    <property type="match status" value="1"/>
</dbReference>
<evidence type="ECO:0000313" key="13">
    <source>
        <dbReference type="Proteomes" id="UP001152798"/>
    </source>
</evidence>
<organism evidence="12 13">
    <name type="scientific">Nezara viridula</name>
    <name type="common">Southern green stink bug</name>
    <name type="synonym">Cimex viridulus</name>
    <dbReference type="NCBI Taxonomy" id="85310"/>
    <lineage>
        <taxon>Eukaryota</taxon>
        <taxon>Metazoa</taxon>
        <taxon>Ecdysozoa</taxon>
        <taxon>Arthropoda</taxon>
        <taxon>Hexapoda</taxon>
        <taxon>Insecta</taxon>
        <taxon>Pterygota</taxon>
        <taxon>Neoptera</taxon>
        <taxon>Paraneoptera</taxon>
        <taxon>Hemiptera</taxon>
        <taxon>Heteroptera</taxon>
        <taxon>Panheteroptera</taxon>
        <taxon>Pentatomomorpha</taxon>
        <taxon>Pentatomoidea</taxon>
        <taxon>Pentatomidae</taxon>
        <taxon>Pentatominae</taxon>
        <taxon>Nezara</taxon>
    </lineage>
</organism>
<dbReference type="Proteomes" id="UP001152798">
    <property type="component" value="Chromosome 1"/>
</dbReference>
<accession>A0A9P0GWS0</accession>
<evidence type="ECO:0000256" key="8">
    <source>
        <dbReference type="ARBA" id="ARBA00051897"/>
    </source>
</evidence>
<dbReference type="EC" id="2.1.1.216" evidence="7 10"/>
<dbReference type="GO" id="GO:0000049">
    <property type="term" value="F:tRNA binding"/>
    <property type="evidence" value="ECO:0007669"/>
    <property type="project" value="UniProtKB-UniRule"/>
</dbReference>
<dbReference type="GO" id="GO:0160104">
    <property type="term" value="F:tRNA (guanine(26)-N2)-dimethyltransferase activity"/>
    <property type="evidence" value="ECO:0007669"/>
    <property type="project" value="UniProtKB-UniRule"/>
</dbReference>
<sequence length="532" mass="59096">MDIESNPLKEVDPINQTVNDQSSNNVVKEGKAEIFTSSANKVFYNPVQEFNRDLSIAVLSVFAEEHINEKKSKKRNVEGDLKDVNYQVPPAGVPCEHGIRILEALSATGLRSIRFALEIEGLKEVVANDISAQAVEAIKRNVAHNKASDLVKTNHGDASHLMYSSKLSFECIDLDPYGSPSRFLDSAVQAVKDGGLLLITCTDMAVLAGNAPETCYIKYGSISLRTPACHEMALRIALQCVASHAGRYGRYIVPILSVSVDFYIRIIIKIFTSPAMCKQTTSKLSNVYLCVGCKSFLFHPLGSMTKREGKPPKYSLPHAPAITVCEHCGRNFQIGGPVWSAGLHDKDFIKKILAHVNKNSEKYNTYRRIEGVLSLLLDELEAPLYCTLDSLCSKVHCITIPLRIFRSALLNGGYDVSESHAAPNSVKTNAPFSFIWDIIREWVKTHPVGKKRLEKDFVARSLLDKTPDNVDFSIHPDSATQAGEILRFQCNPLPHWGPGYRATSNLLEVKEEKRKQQEKKKINPDESVKNDA</sequence>
<evidence type="ECO:0000256" key="6">
    <source>
        <dbReference type="ARBA" id="ARBA00022884"/>
    </source>
</evidence>
<gene>
    <name evidence="12" type="ORF">NEZAVI_LOCUS413</name>
</gene>
<feature type="region of interest" description="Disordered" evidence="11">
    <location>
        <begin position="1"/>
        <end position="21"/>
    </location>
</feature>
<evidence type="ECO:0000256" key="7">
    <source>
        <dbReference type="ARBA" id="ARBA00039099"/>
    </source>
</evidence>
<keyword evidence="2 10" id="KW-0489">Methyltransferase</keyword>
<evidence type="ECO:0000256" key="10">
    <source>
        <dbReference type="PROSITE-ProRule" id="PRU00958"/>
    </source>
</evidence>
<dbReference type="PANTHER" id="PTHR10631:SF3">
    <property type="entry name" value="TRNA (GUANINE(26)-N(2))-DIMETHYLTRANSFERASE"/>
    <property type="match status" value="1"/>
</dbReference>
<evidence type="ECO:0000256" key="2">
    <source>
        <dbReference type="ARBA" id="ARBA00022603"/>
    </source>
</evidence>
<feature type="region of interest" description="Disordered" evidence="11">
    <location>
        <begin position="511"/>
        <end position="532"/>
    </location>
</feature>
<protein>
    <recommendedName>
        <fullName evidence="9 10">tRNA (guanine(26)-N(2))-dimethyltransferase</fullName>
        <ecNumber evidence="7 10">2.1.1.216</ecNumber>
    </recommendedName>
</protein>
<dbReference type="InterPro" id="IPR029063">
    <property type="entry name" value="SAM-dependent_MTases_sf"/>
</dbReference>
<evidence type="ECO:0000256" key="4">
    <source>
        <dbReference type="ARBA" id="ARBA00022691"/>
    </source>
</evidence>
<keyword evidence="4 10" id="KW-0949">S-adenosyl-L-methionine</keyword>
<keyword evidence="5 10" id="KW-0819">tRNA processing</keyword>
<dbReference type="InterPro" id="IPR002905">
    <property type="entry name" value="Trm1"/>
</dbReference>
<dbReference type="GO" id="GO:0005634">
    <property type="term" value="C:nucleus"/>
    <property type="evidence" value="ECO:0007669"/>
    <property type="project" value="TreeGrafter"/>
</dbReference>
<evidence type="ECO:0000256" key="3">
    <source>
        <dbReference type="ARBA" id="ARBA00022679"/>
    </source>
</evidence>
<reference evidence="12" key="1">
    <citation type="submission" date="2022-01" db="EMBL/GenBank/DDBJ databases">
        <authorList>
            <person name="King R."/>
        </authorList>
    </citation>
    <scope>NUCLEOTIDE SEQUENCE</scope>
</reference>
<evidence type="ECO:0000256" key="11">
    <source>
        <dbReference type="SAM" id="MobiDB-lite"/>
    </source>
</evidence>
<dbReference type="FunFam" id="3.40.50.150:FF:000051">
    <property type="entry name" value="tRNA (guanine(26)-N(2))-dimethyltransferase"/>
    <property type="match status" value="1"/>
</dbReference>
<dbReference type="Gene3D" id="3.30.56.70">
    <property type="entry name" value="N2,N2-dimethylguanosine tRNA methyltransferase, C-terminal domain"/>
    <property type="match status" value="1"/>
</dbReference>